<sequence>MRRCHLKSHSQNTCARAFYIWLDFQYETGRRLCVLVYRLRRVALNYGTGDARADVAQHWMTVTAKRKRR</sequence>
<dbReference type="AlphaFoldDB" id="A0A0D0AYH7"/>
<keyword evidence="2" id="KW-1185">Reference proteome</keyword>
<organism evidence="1 2">
    <name type="scientific">Suillus luteus UH-Slu-Lm8-n1</name>
    <dbReference type="NCBI Taxonomy" id="930992"/>
    <lineage>
        <taxon>Eukaryota</taxon>
        <taxon>Fungi</taxon>
        <taxon>Dikarya</taxon>
        <taxon>Basidiomycota</taxon>
        <taxon>Agaricomycotina</taxon>
        <taxon>Agaricomycetes</taxon>
        <taxon>Agaricomycetidae</taxon>
        <taxon>Boletales</taxon>
        <taxon>Suillineae</taxon>
        <taxon>Suillaceae</taxon>
        <taxon>Suillus</taxon>
    </lineage>
</organism>
<dbReference type="Proteomes" id="UP000054485">
    <property type="component" value="Unassembled WGS sequence"/>
</dbReference>
<reference evidence="1 2" key="1">
    <citation type="submission" date="2014-04" db="EMBL/GenBank/DDBJ databases">
        <authorList>
            <consortium name="DOE Joint Genome Institute"/>
            <person name="Kuo A."/>
            <person name="Ruytinx J."/>
            <person name="Rineau F."/>
            <person name="Colpaert J."/>
            <person name="Kohler A."/>
            <person name="Nagy L.G."/>
            <person name="Floudas D."/>
            <person name="Copeland A."/>
            <person name="Barry K.W."/>
            <person name="Cichocki N."/>
            <person name="Veneault-Fourrey C."/>
            <person name="LaButti K."/>
            <person name="Lindquist E.A."/>
            <person name="Lipzen A."/>
            <person name="Lundell T."/>
            <person name="Morin E."/>
            <person name="Murat C."/>
            <person name="Sun H."/>
            <person name="Tunlid A."/>
            <person name="Henrissat B."/>
            <person name="Grigoriev I.V."/>
            <person name="Hibbett D.S."/>
            <person name="Martin F."/>
            <person name="Nordberg H.P."/>
            <person name="Cantor M.N."/>
            <person name="Hua S.X."/>
        </authorList>
    </citation>
    <scope>NUCLEOTIDE SEQUENCE [LARGE SCALE GENOMIC DNA]</scope>
    <source>
        <strain evidence="1 2">UH-Slu-Lm8-n1</strain>
    </source>
</reference>
<evidence type="ECO:0000313" key="1">
    <source>
        <dbReference type="EMBL" id="KIK36908.1"/>
    </source>
</evidence>
<protein>
    <submittedName>
        <fullName evidence="1">Uncharacterized protein</fullName>
    </submittedName>
</protein>
<name>A0A0D0AYH7_9AGAM</name>
<accession>A0A0D0AYH7</accession>
<dbReference type="InParanoid" id="A0A0D0AYH7"/>
<gene>
    <name evidence="1" type="ORF">CY34DRAFT_810865</name>
</gene>
<reference evidence="2" key="2">
    <citation type="submission" date="2015-01" db="EMBL/GenBank/DDBJ databases">
        <title>Evolutionary Origins and Diversification of the Mycorrhizal Mutualists.</title>
        <authorList>
            <consortium name="DOE Joint Genome Institute"/>
            <consortium name="Mycorrhizal Genomics Consortium"/>
            <person name="Kohler A."/>
            <person name="Kuo A."/>
            <person name="Nagy L.G."/>
            <person name="Floudas D."/>
            <person name="Copeland A."/>
            <person name="Barry K.W."/>
            <person name="Cichocki N."/>
            <person name="Veneault-Fourrey C."/>
            <person name="LaButti K."/>
            <person name="Lindquist E.A."/>
            <person name="Lipzen A."/>
            <person name="Lundell T."/>
            <person name="Morin E."/>
            <person name="Murat C."/>
            <person name="Riley R."/>
            <person name="Ohm R."/>
            <person name="Sun H."/>
            <person name="Tunlid A."/>
            <person name="Henrissat B."/>
            <person name="Grigoriev I.V."/>
            <person name="Hibbett D.S."/>
            <person name="Martin F."/>
        </authorList>
    </citation>
    <scope>NUCLEOTIDE SEQUENCE [LARGE SCALE GENOMIC DNA]</scope>
    <source>
        <strain evidence="2">UH-Slu-Lm8-n1</strain>
    </source>
</reference>
<proteinExistence type="predicted"/>
<dbReference type="EMBL" id="KN835490">
    <property type="protein sequence ID" value="KIK36908.1"/>
    <property type="molecule type" value="Genomic_DNA"/>
</dbReference>
<dbReference type="HOGENOM" id="CLU_2777617_0_0_1"/>
<evidence type="ECO:0000313" key="2">
    <source>
        <dbReference type="Proteomes" id="UP000054485"/>
    </source>
</evidence>